<accession>A0A2N3LQH3</accession>
<dbReference type="EMBL" id="PIQO01000001">
    <property type="protein sequence ID" value="PKR86817.1"/>
    <property type="molecule type" value="Genomic_DNA"/>
</dbReference>
<protein>
    <recommendedName>
        <fullName evidence="3">Spore germination protein</fullName>
    </recommendedName>
</protein>
<sequence>MPAFLGTLQILDIGGTANVQFGDLAWLSPKSTLKEAIGGSGGTTAAFNIHTNAISINNALDTSVVEQPIVGNA</sequence>
<evidence type="ECO:0008006" key="3">
    <source>
        <dbReference type="Google" id="ProtNLM"/>
    </source>
</evidence>
<name>A0A2N3LQH3_9BACI</name>
<comment type="caution">
    <text evidence="1">The sequence shown here is derived from an EMBL/GenBank/DDBJ whole genome shotgun (WGS) entry which is preliminary data.</text>
</comment>
<dbReference type="Pfam" id="PF10676">
    <property type="entry name" value="gerPA"/>
    <property type="match status" value="1"/>
</dbReference>
<organism evidence="1 2">
    <name type="scientific">Heyndrickxia camelliae</name>
    <dbReference type="NCBI Taxonomy" id="1707093"/>
    <lineage>
        <taxon>Bacteria</taxon>
        <taxon>Bacillati</taxon>
        <taxon>Bacillota</taxon>
        <taxon>Bacilli</taxon>
        <taxon>Bacillales</taxon>
        <taxon>Bacillaceae</taxon>
        <taxon>Heyndrickxia</taxon>
    </lineage>
</organism>
<dbReference type="Proteomes" id="UP000233440">
    <property type="component" value="Unassembled WGS sequence"/>
</dbReference>
<dbReference type="OrthoDB" id="2382149at2"/>
<dbReference type="RefSeq" id="WP_101352466.1">
    <property type="nucleotide sequence ID" value="NZ_PIQO01000001.1"/>
</dbReference>
<gene>
    <name evidence="1" type="ORF">CWO92_01805</name>
</gene>
<dbReference type="InterPro" id="IPR019618">
    <property type="entry name" value="Spore_germination_GerPA"/>
</dbReference>
<proteinExistence type="predicted"/>
<evidence type="ECO:0000313" key="1">
    <source>
        <dbReference type="EMBL" id="PKR86817.1"/>
    </source>
</evidence>
<reference evidence="1 2" key="1">
    <citation type="submission" date="2017-11" db="EMBL/GenBank/DDBJ databases">
        <title>Bacillus camelliae sp. nov., isolated from pu'er tea.</title>
        <authorList>
            <person name="Niu L."/>
        </authorList>
    </citation>
    <scope>NUCLEOTIDE SEQUENCE [LARGE SCALE GENOMIC DNA]</scope>
    <source>
        <strain evidence="1 2">7578-1</strain>
    </source>
</reference>
<dbReference type="AlphaFoldDB" id="A0A2N3LQH3"/>
<evidence type="ECO:0000313" key="2">
    <source>
        <dbReference type="Proteomes" id="UP000233440"/>
    </source>
</evidence>
<keyword evidence="2" id="KW-1185">Reference proteome</keyword>